<dbReference type="EMBL" id="JBHSUA010000020">
    <property type="protein sequence ID" value="MFC6397485.1"/>
    <property type="molecule type" value="Genomic_DNA"/>
</dbReference>
<feature type="repeat" description="ANK" evidence="3">
    <location>
        <begin position="58"/>
        <end position="90"/>
    </location>
</feature>
<evidence type="ECO:0000313" key="4">
    <source>
        <dbReference type="EMBL" id="MFC6397485.1"/>
    </source>
</evidence>
<dbReference type="InterPro" id="IPR036770">
    <property type="entry name" value="Ankyrin_rpt-contain_sf"/>
</dbReference>
<feature type="repeat" description="ANK" evidence="3">
    <location>
        <begin position="91"/>
        <end position="123"/>
    </location>
</feature>
<sequence>MDERFGSQTDAQQAPGPVGLTEQQLDELRAMFDIARSGDVRLAEWVDQGLPVNLTNESGDTLLILACYHRHHDLAAALVARGADLERVNERGQTALGCAVFRQDEALVSMLLAAGADPDTGGQSARSIAHFFGLKGMSHLLDGPRGAGGEALR</sequence>
<gene>
    <name evidence="4" type="ORF">ACFP57_10900</name>
</gene>
<dbReference type="Gene3D" id="1.25.40.20">
    <property type="entry name" value="Ankyrin repeat-containing domain"/>
    <property type="match status" value="1"/>
</dbReference>
<organism evidence="4 5">
    <name type="scientific">Luteococcus sanguinis</name>
    <dbReference type="NCBI Taxonomy" id="174038"/>
    <lineage>
        <taxon>Bacteria</taxon>
        <taxon>Bacillati</taxon>
        <taxon>Actinomycetota</taxon>
        <taxon>Actinomycetes</taxon>
        <taxon>Propionibacteriales</taxon>
        <taxon>Propionibacteriaceae</taxon>
        <taxon>Luteococcus</taxon>
    </lineage>
</organism>
<dbReference type="Pfam" id="PF12796">
    <property type="entry name" value="Ank_2"/>
    <property type="match status" value="1"/>
</dbReference>
<accession>A0ABW1X1Y8</accession>
<dbReference type="SUPFAM" id="SSF48403">
    <property type="entry name" value="Ankyrin repeat"/>
    <property type="match status" value="1"/>
</dbReference>
<dbReference type="Proteomes" id="UP001596266">
    <property type="component" value="Unassembled WGS sequence"/>
</dbReference>
<proteinExistence type="predicted"/>
<evidence type="ECO:0000313" key="5">
    <source>
        <dbReference type="Proteomes" id="UP001596266"/>
    </source>
</evidence>
<dbReference type="InterPro" id="IPR002110">
    <property type="entry name" value="Ankyrin_rpt"/>
</dbReference>
<comment type="caution">
    <text evidence="4">The sequence shown here is derived from an EMBL/GenBank/DDBJ whole genome shotgun (WGS) entry which is preliminary data.</text>
</comment>
<dbReference type="RefSeq" id="WP_343885781.1">
    <property type="nucleotide sequence ID" value="NZ_BAAAKI010000010.1"/>
</dbReference>
<dbReference type="PROSITE" id="PS50088">
    <property type="entry name" value="ANK_REPEAT"/>
    <property type="match status" value="2"/>
</dbReference>
<keyword evidence="1" id="KW-0677">Repeat</keyword>
<protein>
    <submittedName>
        <fullName evidence="4">Ankyrin repeat domain-containing protein</fullName>
    </submittedName>
</protein>
<evidence type="ECO:0000256" key="3">
    <source>
        <dbReference type="PROSITE-ProRule" id="PRU00023"/>
    </source>
</evidence>
<dbReference type="SMART" id="SM00248">
    <property type="entry name" value="ANK"/>
    <property type="match status" value="2"/>
</dbReference>
<evidence type="ECO:0000256" key="1">
    <source>
        <dbReference type="ARBA" id="ARBA00022737"/>
    </source>
</evidence>
<keyword evidence="2 3" id="KW-0040">ANK repeat</keyword>
<evidence type="ECO:0000256" key="2">
    <source>
        <dbReference type="ARBA" id="ARBA00023043"/>
    </source>
</evidence>
<keyword evidence="5" id="KW-1185">Reference proteome</keyword>
<reference evidence="5" key="1">
    <citation type="journal article" date="2019" name="Int. J. Syst. Evol. Microbiol.">
        <title>The Global Catalogue of Microorganisms (GCM) 10K type strain sequencing project: providing services to taxonomists for standard genome sequencing and annotation.</title>
        <authorList>
            <consortium name="The Broad Institute Genomics Platform"/>
            <consortium name="The Broad Institute Genome Sequencing Center for Infectious Disease"/>
            <person name="Wu L."/>
            <person name="Ma J."/>
        </authorList>
    </citation>
    <scope>NUCLEOTIDE SEQUENCE [LARGE SCALE GENOMIC DNA]</scope>
    <source>
        <strain evidence="5">CGMCC 1.15277</strain>
    </source>
</reference>
<dbReference type="PANTHER" id="PTHR24171">
    <property type="entry name" value="ANKYRIN REPEAT DOMAIN-CONTAINING PROTEIN 39-RELATED"/>
    <property type="match status" value="1"/>
</dbReference>
<name>A0ABW1X1Y8_9ACTN</name>